<evidence type="ECO:0000256" key="5">
    <source>
        <dbReference type="PIRSR" id="PIRSR600760-2"/>
    </source>
</evidence>
<keyword evidence="7" id="KW-1185">Reference proteome</keyword>
<accession>A0A7X0D8H9</accession>
<keyword evidence="6" id="KW-0378">Hydrolase</keyword>
<feature type="binding site" evidence="5">
    <location>
        <position position="91"/>
    </location>
    <ligand>
        <name>Mg(2+)</name>
        <dbReference type="ChEBI" id="CHEBI:18420"/>
        <label>1</label>
        <note>catalytic</note>
    </ligand>
</feature>
<dbReference type="Gene3D" id="3.40.190.80">
    <property type="match status" value="1"/>
</dbReference>
<comment type="cofactor">
    <cofactor evidence="5">
        <name>Mg(2+)</name>
        <dbReference type="ChEBI" id="CHEBI:18420"/>
    </cofactor>
</comment>
<dbReference type="InterPro" id="IPR000760">
    <property type="entry name" value="Inositol_monophosphatase-like"/>
</dbReference>
<dbReference type="Pfam" id="PF00459">
    <property type="entry name" value="Inositol_P"/>
    <property type="match status" value="1"/>
</dbReference>
<evidence type="ECO:0000256" key="3">
    <source>
        <dbReference type="ARBA" id="ARBA00022723"/>
    </source>
</evidence>
<evidence type="ECO:0000313" key="6">
    <source>
        <dbReference type="EMBL" id="MBB6174034.1"/>
    </source>
</evidence>
<gene>
    <name evidence="6" type="ORF">HNR23_004094</name>
</gene>
<feature type="binding site" evidence="5">
    <location>
        <position position="94"/>
    </location>
    <ligand>
        <name>Mg(2+)</name>
        <dbReference type="ChEBI" id="CHEBI:18420"/>
        <label>1</label>
        <note>catalytic</note>
    </ligand>
</feature>
<comment type="caution">
    <text evidence="6">The sequence shown here is derived from an EMBL/GenBank/DDBJ whole genome shotgun (WGS) entry which is preliminary data.</text>
</comment>
<dbReference type="GO" id="GO:0046872">
    <property type="term" value="F:metal ion binding"/>
    <property type="evidence" value="ECO:0007669"/>
    <property type="project" value="UniProtKB-KW"/>
</dbReference>
<dbReference type="PROSITE" id="PS00630">
    <property type="entry name" value="IMP_2"/>
    <property type="match status" value="1"/>
</dbReference>
<dbReference type="RefSeq" id="WP_184077818.1">
    <property type="nucleotide sequence ID" value="NZ_JACHDS010000001.1"/>
</dbReference>
<name>A0A7X0D8H9_9ACTN</name>
<dbReference type="GO" id="GO:0008934">
    <property type="term" value="F:inositol monophosphate 1-phosphatase activity"/>
    <property type="evidence" value="ECO:0007669"/>
    <property type="project" value="TreeGrafter"/>
</dbReference>
<evidence type="ECO:0000256" key="1">
    <source>
        <dbReference type="ARBA" id="ARBA00001033"/>
    </source>
</evidence>
<dbReference type="GO" id="GO:0046854">
    <property type="term" value="P:phosphatidylinositol phosphate biosynthetic process"/>
    <property type="evidence" value="ECO:0007669"/>
    <property type="project" value="InterPro"/>
</dbReference>
<dbReference type="EC" id="3.1.3.25" evidence="2"/>
<evidence type="ECO:0000313" key="7">
    <source>
        <dbReference type="Proteomes" id="UP000546642"/>
    </source>
</evidence>
<dbReference type="GO" id="GO:0006020">
    <property type="term" value="P:inositol metabolic process"/>
    <property type="evidence" value="ECO:0007669"/>
    <property type="project" value="TreeGrafter"/>
</dbReference>
<protein>
    <recommendedName>
        <fullName evidence="2">inositol-phosphate phosphatase</fullName>
        <ecNumber evidence="2">3.1.3.25</ecNumber>
    </recommendedName>
</protein>
<sequence length="274" mass="28400">MADPAGTGPDYADLLPVARQAVAIARGIVREHAPRSVGTKGDRDVVTDVDLAVEEAVRSFLARETPEVGFLGEEHGRSGGTADEQPWWVLDPVDGTANLACGIPLCAVSLGLVSGARAALAAIDLPFLGAEYTAVAGKGAFCGGERIHVPGSDAPTDAVVSIGDFAVGEGAAARNRVRLDLLDRLGARVRRVRMLGAAAIDLAWTAHGRLDGTVILANLPWDTAAGVLLVREAGGDVVDRDGSPHSVDSSATIALAPGLRTYLMAEVRRAYGIR</sequence>
<dbReference type="AlphaFoldDB" id="A0A7X0D8H9"/>
<evidence type="ECO:0000256" key="2">
    <source>
        <dbReference type="ARBA" id="ARBA00013106"/>
    </source>
</evidence>
<reference evidence="6 7" key="1">
    <citation type="submission" date="2020-08" db="EMBL/GenBank/DDBJ databases">
        <title>Sequencing the genomes of 1000 actinobacteria strains.</title>
        <authorList>
            <person name="Klenk H.-P."/>
        </authorList>
    </citation>
    <scope>NUCLEOTIDE SEQUENCE [LARGE SCALE GENOMIC DNA]</scope>
    <source>
        <strain evidence="6 7">DSM 46659</strain>
    </source>
</reference>
<dbReference type="PANTHER" id="PTHR20854">
    <property type="entry name" value="INOSITOL MONOPHOSPHATASE"/>
    <property type="match status" value="1"/>
</dbReference>
<comment type="catalytic activity">
    <reaction evidence="1">
        <text>a myo-inositol phosphate + H2O = myo-inositol + phosphate</text>
        <dbReference type="Rhea" id="RHEA:24056"/>
        <dbReference type="ChEBI" id="CHEBI:15377"/>
        <dbReference type="ChEBI" id="CHEBI:17268"/>
        <dbReference type="ChEBI" id="CHEBI:43474"/>
        <dbReference type="ChEBI" id="CHEBI:84139"/>
        <dbReference type="EC" id="3.1.3.25"/>
    </reaction>
</comment>
<organism evidence="6 7">
    <name type="scientific">Nocardiopsis mwathae</name>
    <dbReference type="NCBI Taxonomy" id="1472723"/>
    <lineage>
        <taxon>Bacteria</taxon>
        <taxon>Bacillati</taxon>
        <taxon>Actinomycetota</taxon>
        <taxon>Actinomycetes</taxon>
        <taxon>Streptosporangiales</taxon>
        <taxon>Nocardiopsidaceae</taxon>
        <taxon>Nocardiopsis</taxon>
    </lineage>
</organism>
<dbReference type="Proteomes" id="UP000546642">
    <property type="component" value="Unassembled WGS sequence"/>
</dbReference>
<dbReference type="Gene3D" id="3.30.540.10">
    <property type="entry name" value="Fructose-1,6-Bisphosphatase, subunit A, domain 1"/>
    <property type="match status" value="1"/>
</dbReference>
<proteinExistence type="predicted"/>
<keyword evidence="3 5" id="KW-0479">Metal-binding</keyword>
<feature type="binding site" evidence="5">
    <location>
        <position position="73"/>
    </location>
    <ligand>
        <name>Mg(2+)</name>
        <dbReference type="ChEBI" id="CHEBI:18420"/>
        <label>1</label>
        <note>catalytic</note>
    </ligand>
</feature>
<dbReference type="InterPro" id="IPR020550">
    <property type="entry name" value="Inositol_monophosphatase_CS"/>
</dbReference>
<evidence type="ECO:0000256" key="4">
    <source>
        <dbReference type="ARBA" id="ARBA00022842"/>
    </source>
</evidence>
<dbReference type="PANTHER" id="PTHR20854:SF4">
    <property type="entry name" value="INOSITOL-1-MONOPHOSPHATASE-RELATED"/>
    <property type="match status" value="1"/>
</dbReference>
<feature type="binding site" evidence="5">
    <location>
        <position position="222"/>
    </location>
    <ligand>
        <name>Mg(2+)</name>
        <dbReference type="ChEBI" id="CHEBI:18420"/>
        <label>1</label>
        <note>catalytic</note>
    </ligand>
</feature>
<dbReference type="SUPFAM" id="SSF56655">
    <property type="entry name" value="Carbohydrate phosphatase"/>
    <property type="match status" value="1"/>
</dbReference>
<dbReference type="GO" id="GO:0007165">
    <property type="term" value="P:signal transduction"/>
    <property type="evidence" value="ECO:0007669"/>
    <property type="project" value="TreeGrafter"/>
</dbReference>
<dbReference type="PRINTS" id="PR00377">
    <property type="entry name" value="IMPHPHTASES"/>
</dbReference>
<keyword evidence="4 5" id="KW-0460">Magnesium</keyword>
<dbReference type="EMBL" id="JACHDS010000001">
    <property type="protein sequence ID" value="MBB6174034.1"/>
    <property type="molecule type" value="Genomic_DNA"/>
</dbReference>